<reference evidence="3" key="1">
    <citation type="submission" date="2021-03" db="EMBL/GenBank/DDBJ databases">
        <authorList>
            <person name="Tagirdzhanova G."/>
        </authorList>
    </citation>
    <scope>NUCLEOTIDE SEQUENCE</scope>
</reference>
<feature type="region of interest" description="Disordered" evidence="2">
    <location>
        <begin position="1"/>
        <end position="21"/>
    </location>
</feature>
<proteinExistence type="predicted"/>
<comment type="caution">
    <text evidence="3">The sequence shown here is derived from an EMBL/GenBank/DDBJ whole genome shotgun (WGS) entry which is preliminary data.</text>
</comment>
<feature type="region of interest" description="Disordered" evidence="2">
    <location>
        <begin position="454"/>
        <end position="482"/>
    </location>
</feature>
<organism evidence="3 4">
    <name type="scientific">Alectoria fallacina</name>
    <dbReference type="NCBI Taxonomy" id="1903189"/>
    <lineage>
        <taxon>Eukaryota</taxon>
        <taxon>Fungi</taxon>
        <taxon>Dikarya</taxon>
        <taxon>Ascomycota</taxon>
        <taxon>Pezizomycotina</taxon>
        <taxon>Lecanoromycetes</taxon>
        <taxon>OSLEUM clade</taxon>
        <taxon>Lecanoromycetidae</taxon>
        <taxon>Lecanorales</taxon>
        <taxon>Lecanorineae</taxon>
        <taxon>Parmeliaceae</taxon>
        <taxon>Alectoria</taxon>
    </lineage>
</organism>
<evidence type="ECO:0000313" key="3">
    <source>
        <dbReference type="EMBL" id="CAF9934290.1"/>
    </source>
</evidence>
<feature type="region of interest" description="Disordered" evidence="2">
    <location>
        <begin position="316"/>
        <end position="349"/>
    </location>
</feature>
<dbReference type="Proteomes" id="UP000664203">
    <property type="component" value="Unassembled WGS sequence"/>
</dbReference>
<evidence type="ECO:0000256" key="2">
    <source>
        <dbReference type="SAM" id="MobiDB-lite"/>
    </source>
</evidence>
<sequence>MVSRSSTPAGPPVNLRGPLVSPQGTYKHFKILKPKKIRNNKVKQGRPSSVSSSQKRKLVRLYLYTKRSIDEICGLVMHFGPKNIKKRALLYVLKDLLTDDYNKLRPKDAKTRRQRTSQMRSCKNLKASEIHNLSDVENASQAIEVDLSEKVNDGNPVSDDVGFQSTKVPSNLETTLGTRRSVPNLSNVSHESCNLEPSPTGQVWSPTFPSSTSAGDSAFRWSNQASNDPTRFSTASDHFLIPPYDDPVLPSIAEEPLDRIFPSEDNAAFGWTSGEDNPLHARHLELTTDNTTAFGTSIEGSLSSWEPPAEETLFLGSSTGDEPMSRKDSGLSESANSLGIGHEPGSSGAPQLVISECDLAVRDVDYVAAPLAIDSSTAFMQAQTAFPGSSLISLIATTSPYHDSVGHDNPTSLGQNEAVAITVESRTESSVEKSHTISVPLTSLNPQNLGVLRPSGNHHGSGNTRHYDRGSEPGGSGISSLVDKLSQCSTSERKSIKDVLRCSVASVDYRPGQERLPDNYRKSPVRLEMPGRFITSDVITFARHIACEWVQDDNPGNYCSRSYCWGCCLRPSSVSEKAVLSVPFAVMLFKRGEWDEGDEVWTPQSVHWSDRFGNTALHIAAALGTRIEQLVKIMDSGVNFNETNTAGQSFMHVLDPKPYYLDLEPSFALSEHHQLKSILIKRSFRFCPPRCRRPNFHGLFYLQRSSST</sequence>
<evidence type="ECO:0000256" key="1">
    <source>
        <dbReference type="PROSITE-ProRule" id="PRU00023"/>
    </source>
</evidence>
<name>A0A8H3G1Z3_9LECA</name>
<dbReference type="PROSITE" id="PS50088">
    <property type="entry name" value="ANK_REPEAT"/>
    <property type="match status" value="1"/>
</dbReference>
<protein>
    <submittedName>
        <fullName evidence="3">Uncharacterized protein</fullName>
    </submittedName>
</protein>
<dbReference type="AlphaFoldDB" id="A0A8H3G1Z3"/>
<keyword evidence="4" id="KW-1185">Reference proteome</keyword>
<accession>A0A8H3G1Z3</accession>
<evidence type="ECO:0000313" key="4">
    <source>
        <dbReference type="Proteomes" id="UP000664203"/>
    </source>
</evidence>
<dbReference type="OrthoDB" id="194358at2759"/>
<dbReference type="EMBL" id="CAJPDR010000374">
    <property type="protein sequence ID" value="CAF9934290.1"/>
    <property type="molecule type" value="Genomic_DNA"/>
</dbReference>
<gene>
    <name evidence="3" type="ORF">ALECFALPRED_005909</name>
</gene>
<keyword evidence="1" id="KW-0040">ANK repeat</keyword>
<feature type="region of interest" description="Disordered" evidence="2">
    <location>
        <begin position="172"/>
        <end position="234"/>
    </location>
</feature>
<dbReference type="InterPro" id="IPR002110">
    <property type="entry name" value="Ankyrin_rpt"/>
</dbReference>
<feature type="repeat" description="ANK" evidence="1">
    <location>
        <begin position="612"/>
        <end position="645"/>
    </location>
</feature>